<organism evidence="1 2">
    <name type="scientific">Batillaria attramentaria</name>
    <dbReference type="NCBI Taxonomy" id="370345"/>
    <lineage>
        <taxon>Eukaryota</taxon>
        <taxon>Metazoa</taxon>
        <taxon>Spiralia</taxon>
        <taxon>Lophotrochozoa</taxon>
        <taxon>Mollusca</taxon>
        <taxon>Gastropoda</taxon>
        <taxon>Caenogastropoda</taxon>
        <taxon>Sorbeoconcha</taxon>
        <taxon>Cerithioidea</taxon>
        <taxon>Batillariidae</taxon>
        <taxon>Batillaria</taxon>
    </lineage>
</organism>
<proteinExistence type="predicted"/>
<evidence type="ECO:0000313" key="1">
    <source>
        <dbReference type="EMBL" id="KAK7477351.1"/>
    </source>
</evidence>
<dbReference type="Proteomes" id="UP001519460">
    <property type="component" value="Unassembled WGS sequence"/>
</dbReference>
<protein>
    <submittedName>
        <fullName evidence="1">Uncharacterized protein</fullName>
    </submittedName>
</protein>
<dbReference type="AlphaFoldDB" id="A0ABD0JQJ3"/>
<reference evidence="1 2" key="1">
    <citation type="journal article" date="2023" name="Sci. Data">
        <title>Genome assembly of the Korean intertidal mud-creeper Batillaria attramentaria.</title>
        <authorList>
            <person name="Patra A.K."/>
            <person name="Ho P.T."/>
            <person name="Jun S."/>
            <person name="Lee S.J."/>
            <person name="Kim Y."/>
            <person name="Won Y.J."/>
        </authorList>
    </citation>
    <scope>NUCLEOTIDE SEQUENCE [LARGE SCALE GENOMIC DNA]</scope>
    <source>
        <strain evidence="1">Wonlab-2016</strain>
    </source>
</reference>
<comment type="caution">
    <text evidence="1">The sequence shown here is derived from an EMBL/GenBank/DDBJ whole genome shotgun (WGS) entry which is preliminary data.</text>
</comment>
<sequence length="93" mass="10444">MYYPEVSEIIFTIIHLSGPGRDTVLRCLARDSGVKSSLVVSRSVTGCYVASCVPEFIGCARRSRTRTSFDMCKYEHRACAMRCWELAHESTGM</sequence>
<name>A0ABD0JQJ3_9CAEN</name>
<dbReference type="EMBL" id="JACVVK020000353">
    <property type="protein sequence ID" value="KAK7477351.1"/>
    <property type="molecule type" value="Genomic_DNA"/>
</dbReference>
<evidence type="ECO:0000313" key="2">
    <source>
        <dbReference type="Proteomes" id="UP001519460"/>
    </source>
</evidence>
<accession>A0ABD0JQJ3</accession>
<keyword evidence="2" id="KW-1185">Reference proteome</keyword>
<gene>
    <name evidence="1" type="ORF">BaRGS_00031416</name>
</gene>